<comment type="caution">
    <text evidence="4">The sequence shown here is derived from an EMBL/GenBank/DDBJ whole genome shotgun (WGS) entry which is preliminary data.</text>
</comment>
<dbReference type="EMBL" id="JAFBDZ010000002">
    <property type="protein sequence ID" value="MBM7585398.1"/>
    <property type="molecule type" value="Genomic_DNA"/>
</dbReference>
<evidence type="ECO:0000313" key="4">
    <source>
        <dbReference type="EMBL" id="MBM7585398.1"/>
    </source>
</evidence>
<dbReference type="InterPro" id="IPR013094">
    <property type="entry name" value="AB_hydrolase_3"/>
</dbReference>
<evidence type="ECO:0000313" key="5">
    <source>
        <dbReference type="Proteomes" id="UP001646157"/>
    </source>
</evidence>
<dbReference type="InterPro" id="IPR002168">
    <property type="entry name" value="Lipase_GDXG_HIS_AS"/>
</dbReference>
<gene>
    <name evidence="4" type="ORF">JOC86_001940</name>
</gene>
<evidence type="ECO:0000256" key="1">
    <source>
        <dbReference type="ARBA" id="ARBA00010515"/>
    </source>
</evidence>
<dbReference type="EC" id="3.1.1.-" evidence="4"/>
<dbReference type="SUPFAM" id="SSF53474">
    <property type="entry name" value="alpha/beta-Hydrolases"/>
    <property type="match status" value="1"/>
</dbReference>
<dbReference type="Gene3D" id="3.40.50.1820">
    <property type="entry name" value="alpha/beta hydrolase"/>
    <property type="match status" value="1"/>
</dbReference>
<dbReference type="PANTHER" id="PTHR48081">
    <property type="entry name" value="AB HYDROLASE SUPERFAMILY PROTEIN C4A8.06C"/>
    <property type="match status" value="1"/>
</dbReference>
<reference evidence="4 5" key="1">
    <citation type="submission" date="2021-01" db="EMBL/GenBank/DDBJ databases">
        <title>Genomic Encyclopedia of Type Strains, Phase IV (KMG-IV): sequencing the most valuable type-strain genomes for metagenomic binning, comparative biology and taxonomic classification.</title>
        <authorList>
            <person name="Goeker M."/>
        </authorList>
    </citation>
    <scope>NUCLEOTIDE SEQUENCE [LARGE SCALE GENOMIC DNA]</scope>
    <source>
        <strain evidence="4 5">DSM 24834</strain>
    </source>
</reference>
<dbReference type="RefSeq" id="WP_205171224.1">
    <property type="nucleotide sequence ID" value="NZ_JAFBDZ010000002.1"/>
</dbReference>
<feature type="domain" description="Alpha/beta hydrolase fold-3" evidence="3">
    <location>
        <begin position="88"/>
        <end position="293"/>
    </location>
</feature>
<dbReference type="PROSITE" id="PS01173">
    <property type="entry name" value="LIPASE_GDXG_HIS"/>
    <property type="match status" value="1"/>
</dbReference>
<evidence type="ECO:0000259" key="3">
    <source>
        <dbReference type="Pfam" id="PF07859"/>
    </source>
</evidence>
<comment type="similarity">
    <text evidence="1">Belongs to the 'GDXG' lipolytic enzyme family.</text>
</comment>
<keyword evidence="5" id="KW-1185">Reference proteome</keyword>
<keyword evidence="2 4" id="KW-0378">Hydrolase</keyword>
<dbReference type="Proteomes" id="UP001646157">
    <property type="component" value="Unassembled WGS sequence"/>
</dbReference>
<dbReference type="InterPro" id="IPR050300">
    <property type="entry name" value="GDXG_lipolytic_enzyme"/>
</dbReference>
<dbReference type="PANTHER" id="PTHR48081:SF8">
    <property type="entry name" value="ALPHA_BETA HYDROLASE FOLD-3 DOMAIN-CONTAINING PROTEIN-RELATED"/>
    <property type="match status" value="1"/>
</dbReference>
<dbReference type="GO" id="GO:0016787">
    <property type="term" value="F:hydrolase activity"/>
    <property type="evidence" value="ECO:0007669"/>
    <property type="project" value="UniProtKB-KW"/>
</dbReference>
<protein>
    <submittedName>
        <fullName evidence="4">Acetyl esterase</fullName>
        <ecNumber evidence="4">3.1.1.-</ecNumber>
    </submittedName>
</protein>
<sequence>MAVKTAVNPQVIQLLESISEKMVELNHPPLDVLTPEQSREFYQIARSYFTPIQVSGVTVENTSIPSTNGHVLPIRIYTPLGEGPFPVLIYFHGGGWVFGDLDSADNVCRYFSNKAGIVVISVGYRLAPEHKYPAAFLDAVESVKWTFENIKKWNGDLTRIAVGGESSGGNLAAAAAIFFKDDEKFKLSHQFLITPVMDYSFDTLSYKANYKFNLTNEKMKWFWGHYLNDSSEGLEPFASPLKVSCAKHLPTTLLVTAEFDPLREEGLTFGKRLKEAGVDVELLHYDDLVHSFINMIGTVDGAKRALEEMTMKFRELLHN</sequence>
<dbReference type="Pfam" id="PF07859">
    <property type="entry name" value="Abhydrolase_3"/>
    <property type="match status" value="1"/>
</dbReference>
<accession>A0ABS2NC42</accession>
<evidence type="ECO:0000256" key="2">
    <source>
        <dbReference type="ARBA" id="ARBA00022801"/>
    </source>
</evidence>
<dbReference type="InterPro" id="IPR029058">
    <property type="entry name" value="AB_hydrolase_fold"/>
</dbReference>
<organism evidence="4 5">
    <name type="scientific">Rossellomorea pakistanensis</name>
    <dbReference type="NCBI Taxonomy" id="992288"/>
    <lineage>
        <taxon>Bacteria</taxon>
        <taxon>Bacillati</taxon>
        <taxon>Bacillota</taxon>
        <taxon>Bacilli</taxon>
        <taxon>Bacillales</taxon>
        <taxon>Bacillaceae</taxon>
        <taxon>Rossellomorea</taxon>
    </lineage>
</organism>
<proteinExistence type="inferred from homology"/>
<name>A0ABS2NC42_9BACI</name>